<dbReference type="STRING" id="542762.A0A4S4E6Z4"/>
<dbReference type="GO" id="GO:0003677">
    <property type="term" value="F:DNA binding"/>
    <property type="evidence" value="ECO:0007669"/>
    <property type="project" value="UniProtKB-KW"/>
</dbReference>
<dbReference type="AlphaFoldDB" id="A0A4S4E6Z4"/>
<evidence type="ECO:0000313" key="7">
    <source>
        <dbReference type="EMBL" id="THG11354.1"/>
    </source>
</evidence>
<dbReference type="Pfam" id="PF02042">
    <property type="entry name" value="RWP-RK"/>
    <property type="match status" value="1"/>
</dbReference>
<name>A0A4S4E6Z4_CAMSN</name>
<feature type="region of interest" description="Disordered" evidence="5">
    <location>
        <begin position="238"/>
        <end position="258"/>
    </location>
</feature>
<proteinExistence type="predicted"/>
<evidence type="ECO:0000256" key="3">
    <source>
        <dbReference type="ARBA" id="ARBA00023163"/>
    </source>
</evidence>
<evidence type="ECO:0000313" key="8">
    <source>
        <dbReference type="Proteomes" id="UP000306102"/>
    </source>
</evidence>
<protein>
    <recommendedName>
        <fullName evidence="6">RWP-RK domain-containing protein</fullName>
    </recommendedName>
</protein>
<accession>A0A4S4E6Z4</accession>
<feature type="region of interest" description="Disordered" evidence="5">
    <location>
        <begin position="340"/>
        <end position="363"/>
    </location>
</feature>
<dbReference type="PANTHER" id="PTHR33600:SF3">
    <property type="entry name" value="PLASTID DIVISION PROTEIN PDV2"/>
    <property type="match status" value="1"/>
</dbReference>
<dbReference type="GO" id="GO:0010020">
    <property type="term" value="P:chloroplast fission"/>
    <property type="evidence" value="ECO:0007669"/>
    <property type="project" value="InterPro"/>
</dbReference>
<evidence type="ECO:0000256" key="1">
    <source>
        <dbReference type="ARBA" id="ARBA00023015"/>
    </source>
</evidence>
<dbReference type="Proteomes" id="UP000306102">
    <property type="component" value="Unassembled WGS sequence"/>
</dbReference>
<evidence type="ECO:0000256" key="2">
    <source>
        <dbReference type="ARBA" id="ARBA00023125"/>
    </source>
</evidence>
<reference evidence="7 8" key="1">
    <citation type="journal article" date="2018" name="Proc. Natl. Acad. Sci. U.S.A.">
        <title>Draft genome sequence of Camellia sinensis var. sinensis provides insights into the evolution of the tea genome and tea quality.</title>
        <authorList>
            <person name="Wei C."/>
            <person name="Yang H."/>
            <person name="Wang S."/>
            <person name="Zhao J."/>
            <person name="Liu C."/>
            <person name="Gao L."/>
            <person name="Xia E."/>
            <person name="Lu Y."/>
            <person name="Tai Y."/>
            <person name="She G."/>
            <person name="Sun J."/>
            <person name="Cao H."/>
            <person name="Tong W."/>
            <person name="Gao Q."/>
            <person name="Li Y."/>
            <person name="Deng W."/>
            <person name="Jiang X."/>
            <person name="Wang W."/>
            <person name="Chen Q."/>
            <person name="Zhang S."/>
            <person name="Li H."/>
            <person name="Wu J."/>
            <person name="Wang P."/>
            <person name="Li P."/>
            <person name="Shi C."/>
            <person name="Zheng F."/>
            <person name="Jian J."/>
            <person name="Huang B."/>
            <person name="Shan D."/>
            <person name="Shi M."/>
            <person name="Fang C."/>
            <person name="Yue Y."/>
            <person name="Li F."/>
            <person name="Li D."/>
            <person name="Wei S."/>
            <person name="Han B."/>
            <person name="Jiang C."/>
            <person name="Yin Y."/>
            <person name="Xia T."/>
            <person name="Zhang Z."/>
            <person name="Bennetzen J.L."/>
            <person name="Zhao S."/>
            <person name="Wan X."/>
        </authorList>
    </citation>
    <scope>NUCLEOTIDE SEQUENCE [LARGE SCALE GENOMIC DNA]</scope>
    <source>
        <strain evidence="8">cv. Shuchazao</strain>
        <tissue evidence="7">Leaf</tissue>
    </source>
</reference>
<dbReference type="PROSITE" id="PS51519">
    <property type="entry name" value="RWP_RK"/>
    <property type="match status" value="1"/>
</dbReference>
<keyword evidence="1" id="KW-0805">Transcription regulation</keyword>
<comment type="caution">
    <text evidence="7">The sequence shown here is derived from an EMBL/GenBank/DDBJ whole genome shotgun (WGS) entry which is preliminary data.</text>
</comment>
<keyword evidence="3" id="KW-0804">Transcription</keyword>
<sequence>MDEDGIGLVLARASELRSKIINFIHRGFNSSALQQQQWYERETALAEIVYSRKKLLKKLKECKGEDLEVIHETITFASEIVEYNNDLLLLPYPSRPSHSLALDNDYLSHFPSTHKLPQNGLINSGMSIETKNSLHESERKLTQSGSQNPLKGLRLFVNTTAKTMLTLVGVISILGLASFETRPLGNVRSLLFESLRNLSWGYGSALNYRMGVPLLEDVVQSMEQAIKAKEEKRSLRSWAGGLNSRSPPQPQARQNGGLIKNGSNVISACQSHNVVVFLEIEDTREPSKRKSGKKGESFSREILEQHFHLTRLNAASKLNVSESTLKRRCRKLDISKWPSRKRNKVKPVDESVPSAEANDPTLSTSPSLLSTVVVLDQPKPPSSKLQREKGKSLCSITEVGFGQFERLLDHMPGGYHNELRVQAGILQ</sequence>
<feature type="compositionally biased region" description="Polar residues" evidence="5">
    <location>
        <begin position="243"/>
        <end position="254"/>
    </location>
</feature>
<organism evidence="7 8">
    <name type="scientific">Camellia sinensis var. sinensis</name>
    <name type="common">China tea</name>
    <dbReference type="NCBI Taxonomy" id="542762"/>
    <lineage>
        <taxon>Eukaryota</taxon>
        <taxon>Viridiplantae</taxon>
        <taxon>Streptophyta</taxon>
        <taxon>Embryophyta</taxon>
        <taxon>Tracheophyta</taxon>
        <taxon>Spermatophyta</taxon>
        <taxon>Magnoliopsida</taxon>
        <taxon>eudicotyledons</taxon>
        <taxon>Gunneridae</taxon>
        <taxon>Pentapetalae</taxon>
        <taxon>asterids</taxon>
        <taxon>Ericales</taxon>
        <taxon>Theaceae</taxon>
        <taxon>Camellia</taxon>
    </lineage>
</organism>
<dbReference type="PANTHER" id="PTHR33600">
    <property type="entry name" value="PLASTID DIVISION PROTEIN PDV2"/>
    <property type="match status" value="1"/>
</dbReference>
<keyword evidence="2" id="KW-0238">DNA-binding</keyword>
<evidence type="ECO:0000256" key="4">
    <source>
        <dbReference type="ARBA" id="ARBA00023242"/>
    </source>
</evidence>
<keyword evidence="8" id="KW-1185">Reference proteome</keyword>
<feature type="domain" description="RWP-RK" evidence="6">
    <location>
        <begin position="283"/>
        <end position="365"/>
    </location>
</feature>
<gene>
    <name evidence="7" type="ORF">TEA_018856</name>
</gene>
<keyword evidence="4" id="KW-0539">Nucleus</keyword>
<dbReference type="InterPro" id="IPR038939">
    <property type="entry name" value="PDV1/PDV2"/>
</dbReference>
<evidence type="ECO:0000256" key="5">
    <source>
        <dbReference type="SAM" id="MobiDB-lite"/>
    </source>
</evidence>
<dbReference type="EMBL" id="SDRB02007324">
    <property type="protein sequence ID" value="THG11354.1"/>
    <property type="molecule type" value="Genomic_DNA"/>
</dbReference>
<dbReference type="InterPro" id="IPR003035">
    <property type="entry name" value="RWP-RK_dom"/>
</dbReference>
<evidence type="ECO:0000259" key="6">
    <source>
        <dbReference type="PROSITE" id="PS51519"/>
    </source>
</evidence>